<keyword evidence="1" id="KW-0472">Membrane</keyword>
<name>A0A2S7N486_9BACI</name>
<dbReference type="Pfam" id="PF17247">
    <property type="entry name" value="DUF5316"/>
    <property type="match status" value="1"/>
</dbReference>
<accession>A0A2S7N486</accession>
<keyword evidence="1" id="KW-0812">Transmembrane</keyword>
<keyword evidence="1" id="KW-1133">Transmembrane helix</keyword>
<reference evidence="2 3" key="1">
    <citation type="submission" date="2017-12" db="EMBL/GenBank/DDBJ databases">
        <title>Taxonomic description and draft genome of Pradoshia cofamensis Gen. nov., sp. nov., a thermotolerant bacillale isolated from anterior gut of earthworm Eisenia fetida.</title>
        <authorList>
            <person name="Saha T."/>
            <person name="Chakraborty R."/>
        </authorList>
    </citation>
    <scope>NUCLEOTIDE SEQUENCE [LARGE SCALE GENOMIC DNA]</scope>
    <source>
        <strain evidence="2 3">EAG3</strain>
    </source>
</reference>
<dbReference type="EMBL" id="PKOZ01000001">
    <property type="protein sequence ID" value="PQD96837.1"/>
    <property type="molecule type" value="Genomic_DNA"/>
</dbReference>
<dbReference type="OrthoDB" id="2940255at2"/>
<gene>
    <name evidence="2" type="ORF">CYL18_02825</name>
</gene>
<dbReference type="Proteomes" id="UP000239663">
    <property type="component" value="Unassembled WGS sequence"/>
</dbReference>
<feature type="transmembrane region" description="Helical" evidence="1">
    <location>
        <begin position="20"/>
        <end position="42"/>
    </location>
</feature>
<comment type="caution">
    <text evidence="2">The sequence shown here is derived from an EMBL/GenBank/DDBJ whole genome shotgun (WGS) entry which is preliminary data.</text>
</comment>
<evidence type="ECO:0000256" key="1">
    <source>
        <dbReference type="SAM" id="Phobius"/>
    </source>
</evidence>
<protein>
    <submittedName>
        <fullName evidence="2">Uncharacterized protein</fullName>
    </submittedName>
</protein>
<evidence type="ECO:0000313" key="3">
    <source>
        <dbReference type="Proteomes" id="UP000239663"/>
    </source>
</evidence>
<organism evidence="2 3">
    <name type="scientific">Pradoshia eiseniae</name>
    <dbReference type="NCBI Taxonomy" id="2064768"/>
    <lineage>
        <taxon>Bacteria</taxon>
        <taxon>Bacillati</taxon>
        <taxon>Bacillota</taxon>
        <taxon>Bacilli</taxon>
        <taxon>Bacillales</taxon>
        <taxon>Bacillaceae</taxon>
        <taxon>Pradoshia</taxon>
    </lineage>
</organism>
<proteinExistence type="predicted"/>
<sequence>MVDLDVCGFAFIKGGLNVEIFLIAGMIGLLISGITIGAWTDGRQYRANFQSETAEERHFRTKIAMISGVVGMVSLGVAGLIYLL</sequence>
<dbReference type="RefSeq" id="WP_104847932.1">
    <property type="nucleotide sequence ID" value="NZ_PKOZ01000001.1"/>
</dbReference>
<feature type="transmembrane region" description="Helical" evidence="1">
    <location>
        <begin position="63"/>
        <end position="83"/>
    </location>
</feature>
<evidence type="ECO:0000313" key="2">
    <source>
        <dbReference type="EMBL" id="PQD96837.1"/>
    </source>
</evidence>
<dbReference type="InterPro" id="IPR035167">
    <property type="entry name" value="DUF5316"/>
</dbReference>
<keyword evidence="3" id="KW-1185">Reference proteome</keyword>
<dbReference type="AlphaFoldDB" id="A0A2S7N486"/>